<evidence type="ECO:0000313" key="1">
    <source>
        <dbReference type="EMBL" id="CAL1412138.1"/>
    </source>
</evidence>
<organism evidence="1 2">
    <name type="scientific">Linum trigynum</name>
    <dbReference type="NCBI Taxonomy" id="586398"/>
    <lineage>
        <taxon>Eukaryota</taxon>
        <taxon>Viridiplantae</taxon>
        <taxon>Streptophyta</taxon>
        <taxon>Embryophyta</taxon>
        <taxon>Tracheophyta</taxon>
        <taxon>Spermatophyta</taxon>
        <taxon>Magnoliopsida</taxon>
        <taxon>eudicotyledons</taxon>
        <taxon>Gunneridae</taxon>
        <taxon>Pentapetalae</taxon>
        <taxon>rosids</taxon>
        <taxon>fabids</taxon>
        <taxon>Malpighiales</taxon>
        <taxon>Linaceae</taxon>
        <taxon>Linum</taxon>
    </lineage>
</organism>
<evidence type="ECO:0008006" key="3">
    <source>
        <dbReference type="Google" id="ProtNLM"/>
    </source>
</evidence>
<dbReference type="AlphaFoldDB" id="A0AAV2GQM4"/>
<reference evidence="1 2" key="1">
    <citation type="submission" date="2024-04" db="EMBL/GenBank/DDBJ databases">
        <authorList>
            <person name="Fracassetti M."/>
        </authorList>
    </citation>
    <scope>NUCLEOTIDE SEQUENCE [LARGE SCALE GENOMIC DNA]</scope>
</reference>
<dbReference type="InterPro" id="IPR021109">
    <property type="entry name" value="Peptidase_aspartic_dom_sf"/>
</dbReference>
<dbReference type="CDD" id="cd00303">
    <property type="entry name" value="retropepsin_like"/>
    <property type="match status" value="1"/>
</dbReference>
<evidence type="ECO:0000313" key="2">
    <source>
        <dbReference type="Proteomes" id="UP001497516"/>
    </source>
</evidence>
<name>A0AAV2GQM4_9ROSI</name>
<protein>
    <recommendedName>
        <fullName evidence="3">Asp_protease_2 domain-containing protein</fullName>
    </recommendedName>
</protein>
<accession>A0AAV2GQM4</accession>
<dbReference type="EMBL" id="OZ034822">
    <property type="protein sequence ID" value="CAL1412138.1"/>
    <property type="molecule type" value="Genomic_DNA"/>
</dbReference>
<keyword evidence="2" id="KW-1185">Reference proteome</keyword>
<gene>
    <name evidence="1" type="ORF">LTRI10_LOCUS51450</name>
</gene>
<dbReference type="PANTHER" id="PTHR35046:SF9">
    <property type="entry name" value="RNA-DIRECTED DNA POLYMERASE"/>
    <property type="match status" value="1"/>
</dbReference>
<dbReference type="PANTHER" id="PTHR35046">
    <property type="entry name" value="ZINC KNUCKLE (CCHC-TYPE) FAMILY PROTEIN"/>
    <property type="match status" value="1"/>
</dbReference>
<sequence>MEQHARVQGQKKQPAIVIKHRETDEQRDHLFHTRCNINGKLASLVIDGGSCANLISEYAIRNLELKTQKHPKPYHLTWLNEHGDVKVNKQAQIEFNIGKYRDTVLCDVVPMQNVHILLGRPWQFDRRVIHDGWENSYTFKHEGRKIKLKPMSPDEVYTDLKTMEENRNEGKSVQAQLWVKTSLGRFCEKVKGGKKNWEILS</sequence>
<dbReference type="SUPFAM" id="SSF50630">
    <property type="entry name" value="Acid proteases"/>
    <property type="match status" value="1"/>
</dbReference>
<proteinExistence type="predicted"/>
<dbReference type="Gene3D" id="2.40.70.10">
    <property type="entry name" value="Acid Proteases"/>
    <property type="match status" value="1"/>
</dbReference>
<dbReference type="Proteomes" id="UP001497516">
    <property type="component" value="Chromosome 9"/>
</dbReference>